<dbReference type="EMBL" id="CAJNOC010004295">
    <property type="protein sequence ID" value="CAF1016575.1"/>
    <property type="molecule type" value="Genomic_DNA"/>
</dbReference>
<keyword evidence="3" id="KW-1185">Reference proteome</keyword>
<name>A0A814HZ57_9BILA</name>
<reference evidence="2" key="1">
    <citation type="submission" date="2021-02" db="EMBL/GenBank/DDBJ databases">
        <authorList>
            <person name="Nowell W R."/>
        </authorList>
    </citation>
    <scope>NUCLEOTIDE SEQUENCE</scope>
    <source>
        <strain evidence="2">Ploen Becks lab</strain>
    </source>
</reference>
<proteinExistence type="predicted"/>
<organism evidence="2 3">
    <name type="scientific">Brachionus calyciflorus</name>
    <dbReference type="NCBI Taxonomy" id="104777"/>
    <lineage>
        <taxon>Eukaryota</taxon>
        <taxon>Metazoa</taxon>
        <taxon>Spiralia</taxon>
        <taxon>Gnathifera</taxon>
        <taxon>Rotifera</taxon>
        <taxon>Eurotatoria</taxon>
        <taxon>Monogononta</taxon>
        <taxon>Pseudotrocha</taxon>
        <taxon>Ploima</taxon>
        <taxon>Brachionidae</taxon>
        <taxon>Brachionus</taxon>
    </lineage>
</organism>
<comment type="caution">
    <text evidence="2">The sequence shown here is derived from an EMBL/GenBank/DDBJ whole genome shotgun (WGS) entry which is preliminary data.</text>
</comment>
<feature type="region of interest" description="Disordered" evidence="1">
    <location>
        <begin position="41"/>
        <end position="69"/>
    </location>
</feature>
<dbReference type="AlphaFoldDB" id="A0A814HZ57"/>
<evidence type="ECO:0000313" key="2">
    <source>
        <dbReference type="EMBL" id="CAF1016575.1"/>
    </source>
</evidence>
<feature type="compositionally biased region" description="Acidic residues" evidence="1">
    <location>
        <begin position="50"/>
        <end position="62"/>
    </location>
</feature>
<gene>
    <name evidence="2" type="ORF">OXX778_LOCUS17160</name>
</gene>
<protein>
    <submittedName>
        <fullName evidence="2">Uncharacterized protein</fullName>
    </submittedName>
</protein>
<dbReference type="Proteomes" id="UP000663879">
    <property type="component" value="Unassembled WGS sequence"/>
</dbReference>
<evidence type="ECO:0000256" key="1">
    <source>
        <dbReference type="SAM" id="MobiDB-lite"/>
    </source>
</evidence>
<sequence>MLKIVHSLSKISNWFNNQRLKEKKSGCDDMIENSNKDYNAFSFDKSSEEEKNEEDIYNLDEEKETKKIT</sequence>
<evidence type="ECO:0000313" key="3">
    <source>
        <dbReference type="Proteomes" id="UP000663879"/>
    </source>
</evidence>
<accession>A0A814HZ57</accession>